<dbReference type="CDD" id="cd12148">
    <property type="entry name" value="fungal_TF_MHR"/>
    <property type="match status" value="1"/>
</dbReference>
<keyword evidence="4" id="KW-0472">Membrane</keyword>
<dbReference type="PROSITE" id="PS00463">
    <property type="entry name" value="ZN2_CY6_FUNGAL_1"/>
    <property type="match status" value="1"/>
</dbReference>
<evidence type="ECO:0000256" key="1">
    <source>
        <dbReference type="ARBA" id="ARBA00004123"/>
    </source>
</evidence>
<dbReference type="Gene3D" id="4.10.240.10">
    <property type="entry name" value="Zn(2)-C6 fungal-type DNA-binding domain"/>
    <property type="match status" value="1"/>
</dbReference>
<dbReference type="InterPro" id="IPR050613">
    <property type="entry name" value="Sec_Metabolite_Reg"/>
</dbReference>
<dbReference type="Proteomes" id="UP001430848">
    <property type="component" value="Unassembled WGS sequence"/>
</dbReference>
<comment type="caution">
    <text evidence="6">The sequence shown here is derived from an EMBL/GenBank/DDBJ whole genome shotgun (WGS) entry which is preliminary data.</text>
</comment>
<dbReference type="InterPro" id="IPR036864">
    <property type="entry name" value="Zn2-C6_fun-type_DNA-bd_sf"/>
</dbReference>
<dbReference type="PANTHER" id="PTHR31001:SF90">
    <property type="entry name" value="CENTROMERE DNA-BINDING PROTEIN COMPLEX CBF3 SUBUNIT B"/>
    <property type="match status" value="1"/>
</dbReference>
<evidence type="ECO:0000259" key="5">
    <source>
        <dbReference type="PROSITE" id="PS50048"/>
    </source>
</evidence>
<dbReference type="PROSITE" id="PS50048">
    <property type="entry name" value="ZN2_CY6_FUNGAL_2"/>
    <property type="match status" value="1"/>
</dbReference>
<dbReference type="InterPro" id="IPR001138">
    <property type="entry name" value="Zn2Cys6_DnaBD"/>
</dbReference>
<dbReference type="SUPFAM" id="SSF57701">
    <property type="entry name" value="Zn2/Cys6 DNA-binding domain"/>
    <property type="match status" value="1"/>
</dbReference>
<proteinExistence type="predicted"/>
<keyword evidence="4" id="KW-0812">Transmembrane</keyword>
<evidence type="ECO:0000313" key="6">
    <source>
        <dbReference type="EMBL" id="KAK7712845.1"/>
    </source>
</evidence>
<evidence type="ECO:0000256" key="3">
    <source>
        <dbReference type="SAM" id="MobiDB-lite"/>
    </source>
</evidence>
<evidence type="ECO:0000313" key="7">
    <source>
        <dbReference type="Proteomes" id="UP001430848"/>
    </source>
</evidence>
<keyword evidence="4" id="KW-1133">Transmembrane helix</keyword>
<name>A0ABR1NRR0_DIAER</name>
<keyword evidence="7" id="KW-1185">Reference proteome</keyword>
<dbReference type="CDD" id="cd00067">
    <property type="entry name" value="GAL4"/>
    <property type="match status" value="1"/>
</dbReference>
<feature type="transmembrane region" description="Helical" evidence="4">
    <location>
        <begin position="181"/>
        <end position="200"/>
    </location>
</feature>
<feature type="region of interest" description="Disordered" evidence="3">
    <location>
        <begin position="1"/>
        <end position="25"/>
    </location>
</feature>
<gene>
    <name evidence="6" type="ORF">SLS63_012274</name>
</gene>
<dbReference type="EMBL" id="JAKNSF020000132">
    <property type="protein sequence ID" value="KAK7712845.1"/>
    <property type="molecule type" value="Genomic_DNA"/>
</dbReference>
<organism evidence="6 7">
    <name type="scientific">Diaporthe eres</name>
    <name type="common">Phomopsis oblonga</name>
    <dbReference type="NCBI Taxonomy" id="83184"/>
    <lineage>
        <taxon>Eukaryota</taxon>
        <taxon>Fungi</taxon>
        <taxon>Dikarya</taxon>
        <taxon>Ascomycota</taxon>
        <taxon>Pezizomycotina</taxon>
        <taxon>Sordariomycetes</taxon>
        <taxon>Sordariomycetidae</taxon>
        <taxon>Diaporthales</taxon>
        <taxon>Diaporthaceae</taxon>
        <taxon>Diaporthe</taxon>
        <taxon>Diaporthe eres species complex</taxon>
    </lineage>
</organism>
<feature type="region of interest" description="Disordered" evidence="3">
    <location>
        <begin position="89"/>
        <end position="123"/>
    </location>
</feature>
<comment type="subcellular location">
    <subcellularLocation>
        <location evidence="1">Nucleus</location>
    </subcellularLocation>
</comment>
<feature type="domain" description="Zn(2)-C6 fungal-type" evidence="5">
    <location>
        <begin position="26"/>
        <end position="53"/>
    </location>
</feature>
<dbReference type="SMART" id="SM00066">
    <property type="entry name" value="GAL4"/>
    <property type="match status" value="1"/>
</dbReference>
<dbReference type="Pfam" id="PF00172">
    <property type="entry name" value="Zn_clus"/>
    <property type="match status" value="1"/>
</dbReference>
<accession>A0ABR1NRR0</accession>
<evidence type="ECO:0000256" key="2">
    <source>
        <dbReference type="ARBA" id="ARBA00023242"/>
    </source>
</evidence>
<protein>
    <recommendedName>
        <fullName evidence="5">Zn(2)-C6 fungal-type domain-containing protein</fullName>
    </recommendedName>
</protein>
<reference evidence="6 7" key="1">
    <citation type="submission" date="2024-02" db="EMBL/GenBank/DDBJ databases">
        <title>De novo assembly and annotation of 12 fungi associated with fruit tree decline syndrome in Ontario, Canada.</title>
        <authorList>
            <person name="Sulman M."/>
            <person name="Ellouze W."/>
            <person name="Ilyukhin E."/>
        </authorList>
    </citation>
    <scope>NUCLEOTIDE SEQUENCE [LARGE SCALE GENOMIC DNA]</scope>
    <source>
        <strain evidence="6 7">M169</strain>
    </source>
</reference>
<evidence type="ECO:0000256" key="4">
    <source>
        <dbReference type="SAM" id="Phobius"/>
    </source>
</evidence>
<keyword evidence="2" id="KW-0539">Nucleus</keyword>
<dbReference type="PANTHER" id="PTHR31001">
    <property type="entry name" value="UNCHARACTERIZED TRANSCRIPTIONAL REGULATORY PROTEIN"/>
    <property type="match status" value="1"/>
</dbReference>
<sequence>MKRRISPTTAAADQDTPRRRRQPQTSCNFCRSKKLKCDRGQPCANCTSRGIQCEGQTSPPPHALGLGTSAASPDAVLERLHRLEAAVFGPSTPTAPTDVGTFASAQPPGSRPDEAPLSNSSRARRERSAELDYNLAAPDALALFKDYLDNTDFHVVNFIHYPTVQSMIHKLYTQLRQGEKVNLASVAFVLSFCAACAFFWDQEFPCGFNFVSEENAAAYSQVWRASAFDLLDQSQRAALNSLDVIIGRLILADLIYNMEGTSSRFRYIQSGARAAAYEMGLHLIDLPGHEDGDTSLYREMKRRVWWYLASTDWLLGAMGGPSGRIYTVNPKHMQVNYPRYIADSDPMLATYGAWAETALLHMNMRIRLGEICRQVVDALPLGSGDIDNLPYSKIAALDRLFEQLQLDIPTVVSMADMNSLDATAQTLAFQRSIGTLSLNARWARLLRPLLQANNVPKQLEVFRKRCLNSTETVIEIASTILSAAVDSPSSTDSGNSRMTSRRSPYRSGLIINHLFMACTVLATDPALRENAGGGAGTHADAGTERRRAALANACRLLEKAGEKSGMAAAMVRRLVGVLRKHRVHGVESDGRSLRTEDASVTGMIAAPDQSSVQKLQQALPMAGISAAPAGGQQGIPQGWGFDAAVMDPTGLGGIWDEFFETNPTDDGWQQLFADLDSFAGGV</sequence>